<comment type="caution">
    <text evidence="8">The sequence shown here is derived from an EMBL/GenBank/DDBJ whole genome shotgun (WGS) entry which is preliminary data.</text>
</comment>
<comment type="cofactor">
    <cofactor evidence="1">
        <name>Fe(2+)</name>
        <dbReference type="ChEBI" id="CHEBI:29033"/>
    </cofactor>
</comment>
<evidence type="ECO:0000256" key="1">
    <source>
        <dbReference type="ARBA" id="ARBA00001954"/>
    </source>
</evidence>
<dbReference type="GO" id="GO:0051213">
    <property type="term" value="F:dioxygenase activity"/>
    <property type="evidence" value="ECO:0007669"/>
    <property type="project" value="UniProtKB-KW"/>
</dbReference>
<sequence length="501" mass="54819">MELVAVALSVALLSRRPRRARQHLVCLGCFSGRGWRVGAFPRAGVPLGPSCGNVTGWLAAFSDRRWLAFQQGLSVSCRRVLLLLLGARAANVVAILLVLRLVSSSACASVWVAEVVVALFRCGPASPSHCLALRWFRSRVGRLNVGPQLGRAAVVGSCSCWDSLASLYRGGWRQESAAGELEVGRCVLLLAACGVDLVVLAVTEFLTLFPTLWRSEVVVPVVRRSFSQGCSVFSRGGTWLFLPDLVEVGDVGACVVTLVSCGGSGVPSLLPLSLEFLLLWLEFVVGRLWWRFVAPCVASSVSCERERLYRSELRVAFLQVLGEVIKNYTKLSGSGSNYAALASALGTLTWDRPSYSEYQLLLRESEYAAWTLVNGYALNHVTISTHRLQSHIRDINNLNKFIEDNGYKLNSEGGILKVSPDGLLLQSSTVADSTVFLFADGITETVPCSYIEFAERLLLPQYKNLPKQEVQEHLRRDGFEVGNADKIFESTSKDQLTRNAA</sequence>
<accession>A0A843TIH5</accession>
<name>A0A843TIH5_COLES</name>
<dbReference type="Proteomes" id="UP000652761">
    <property type="component" value="Unassembled WGS sequence"/>
</dbReference>
<keyword evidence="9" id="KW-1185">Reference proteome</keyword>
<evidence type="ECO:0000256" key="3">
    <source>
        <dbReference type="ARBA" id="ARBA00023002"/>
    </source>
</evidence>
<proteinExistence type="inferred from homology"/>
<dbReference type="EMBL" id="NMUH01000073">
    <property type="protein sequence ID" value="MQL70631.1"/>
    <property type="molecule type" value="Genomic_DNA"/>
</dbReference>
<dbReference type="Pfam" id="PF07063">
    <property type="entry name" value="HGLS"/>
    <property type="match status" value="1"/>
</dbReference>
<evidence type="ECO:0000313" key="9">
    <source>
        <dbReference type="Proteomes" id="UP000652761"/>
    </source>
</evidence>
<dbReference type="OrthoDB" id="1908993at2759"/>
<evidence type="ECO:0000256" key="6">
    <source>
        <dbReference type="ARBA" id="ARBA00035023"/>
    </source>
</evidence>
<dbReference type="InterPro" id="IPR009770">
    <property type="entry name" value="HGLS"/>
</dbReference>
<evidence type="ECO:0000313" key="8">
    <source>
        <dbReference type="EMBL" id="MQL70631.1"/>
    </source>
</evidence>
<keyword evidence="3" id="KW-0560">Oxidoreductase</keyword>
<keyword evidence="4" id="KW-0408">Iron</keyword>
<evidence type="ECO:0000256" key="5">
    <source>
        <dbReference type="ARBA" id="ARBA00035013"/>
    </source>
</evidence>
<evidence type="ECO:0000256" key="4">
    <source>
        <dbReference type="ARBA" id="ARBA00023004"/>
    </source>
</evidence>
<dbReference type="PANTHER" id="PTHR31136">
    <property type="entry name" value="DUF1338 DOMAIN-CONTAINING PROTEIN"/>
    <property type="match status" value="1"/>
</dbReference>
<keyword evidence="2" id="KW-0223">Dioxygenase</keyword>
<dbReference type="AlphaFoldDB" id="A0A843TIH5"/>
<dbReference type="SMART" id="SM01150">
    <property type="entry name" value="DUF1338"/>
    <property type="match status" value="1"/>
</dbReference>
<protein>
    <recommendedName>
        <fullName evidence="6">2-oxoadipate dioxygenase/decarboxylase</fullName>
        <ecNumber evidence="6">1.13.11.93</ecNumber>
    </recommendedName>
    <alternativeName>
        <fullName evidence="7">2-hydroxyglutarate synthase</fullName>
    </alternativeName>
</protein>
<dbReference type="EC" id="1.13.11.93" evidence="6"/>
<organism evidence="8 9">
    <name type="scientific">Colocasia esculenta</name>
    <name type="common">Wild taro</name>
    <name type="synonym">Arum esculentum</name>
    <dbReference type="NCBI Taxonomy" id="4460"/>
    <lineage>
        <taxon>Eukaryota</taxon>
        <taxon>Viridiplantae</taxon>
        <taxon>Streptophyta</taxon>
        <taxon>Embryophyta</taxon>
        <taxon>Tracheophyta</taxon>
        <taxon>Spermatophyta</taxon>
        <taxon>Magnoliopsida</taxon>
        <taxon>Liliopsida</taxon>
        <taxon>Araceae</taxon>
        <taxon>Aroideae</taxon>
        <taxon>Colocasieae</taxon>
        <taxon>Colocasia</taxon>
    </lineage>
</organism>
<dbReference type="PANTHER" id="PTHR31136:SF5">
    <property type="entry name" value="2-OXOADIPATE DIOXYGENASE_DECARBOXYLASE, CHLOROPLASTIC"/>
    <property type="match status" value="1"/>
</dbReference>
<dbReference type="Gene3D" id="3.10.180.50">
    <property type="match status" value="1"/>
</dbReference>
<comment type="similarity">
    <text evidence="5">Belongs to the 2-oxoadipate dioxygenase/decarboxylase family.</text>
</comment>
<evidence type="ECO:0000256" key="2">
    <source>
        <dbReference type="ARBA" id="ARBA00022964"/>
    </source>
</evidence>
<gene>
    <name evidence="8" type="ORF">Taro_002937</name>
</gene>
<evidence type="ECO:0000256" key="7">
    <source>
        <dbReference type="ARBA" id="ARBA00035045"/>
    </source>
</evidence>
<reference evidence="8" key="1">
    <citation type="submission" date="2017-07" db="EMBL/GenBank/DDBJ databases">
        <title>Taro Niue Genome Assembly and Annotation.</title>
        <authorList>
            <person name="Atibalentja N."/>
            <person name="Keating K."/>
            <person name="Fields C.J."/>
        </authorList>
    </citation>
    <scope>NUCLEOTIDE SEQUENCE</scope>
    <source>
        <strain evidence="8">Niue_2</strain>
        <tissue evidence="8">Leaf</tissue>
    </source>
</reference>